<comment type="caution">
    <text evidence="1">The sequence shown here is derived from an EMBL/GenBank/DDBJ whole genome shotgun (WGS) entry which is preliminary data.</text>
</comment>
<dbReference type="AlphaFoldDB" id="A0A2W7NIL4"/>
<name>A0A2W7NIL4_9BACT</name>
<accession>A0A2W7NIL4</accession>
<sequence length="49" mass="5621">MVAPNTPFLCLFLSKMEGALVVLTQMMSLKLREDVVHHKKNRPCADFLF</sequence>
<dbReference type="EMBL" id="QKZK01000003">
    <property type="protein sequence ID" value="PZX20078.1"/>
    <property type="molecule type" value="Genomic_DNA"/>
</dbReference>
<keyword evidence="2" id="KW-1185">Reference proteome</keyword>
<reference evidence="1 2" key="1">
    <citation type="submission" date="2018-06" db="EMBL/GenBank/DDBJ databases">
        <title>Genomic Encyclopedia of Archaeal and Bacterial Type Strains, Phase II (KMG-II): from individual species to whole genera.</title>
        <authorList>
            <person name="Goeker M."/>
        </authorList>
    </citation>
    <scope>NUCLEOTIDE SEQUENCE [LARGE SCALE GENOMIC DNA]</scope>
    <source>
        <strain evidence="1 2">DSM 6779</strain>
    </source>
</reference>
<organism evidence="1 2">
    <name type="scientific">Breznakibacter xylanolyticus</name>
    <dbReference type="NCBI Taxonomy" id="990"/>
    <lineage>
        <taxon>Bacteria</taxon>
        <taxon>Pseudomonadati</taxon>
        <taxon>Bacteroidota</taxon>
        <taxon>Bacteroidia</taxon>
        <taxon>Marinilabiliales</taxon>
        <taxon>Marinilabiliaceae</taxon>
        <taxon>Breznakibacter</taxon>
    </lineage>
</organism>
<dbReference type="Proteomes" id="UP000249239">
    <property type="component" value="Unassembled WGS sequence"/>
</dbReference>
<proteinExistence type="predicted"/>
<protein>
    <submittedName>
        <fullName evidence="1">Uncharacterized protein</fullName>
    </submittedName>
</protein>
<gene>
    <name evidence="1" type="ORF">LX69_00530</name>
</gene>
<evidence type="ECO:0000313" key="1">
    <source>
        <dbReference type="EMBL" id="PZX20078.1"/>
    </source>
</evidence>
<evidence type="ECO:0000313" key="2">
    <source>
        <dbReference type="Proteomes" id="UP000249239"/>
    </source>
</evidence>